<evidence type="ECO:0000313" key="8">
    <source>
        <dbReference type="EMBL" id="OSS48026.1"/>
    </source>
</evidence>
<accession>A0A1Y2LVX7</accession>
<keyword evidence="9" id="KW-1185">Reference proteome</keyword>
<dbReference type="GO" id="GO:0016020">
    <property type="term" value="C:membrane"/>
    <property type="evidence" value="ECO:0007669"/>
    <property type="project" value="UniProtKB-SubCell"/>
</dbReference>
<dbReference type="InParanoid" id="A0A1Y2LVX7"/>
<protein>
    <recommendedName>
        <fullName evidence="7">LicD/FKTN/FKRP nucleotidyltransferase domain-containing protein</fullName>
    </recommendedName>
</protein>
<gene>
    <name evidence="8" type="ORF">B5807_06510</name>
</gene>
<feature type="signal peptide" evidence="6">
    <location>
        <begin position="1"/>
        <end position="18"/>
    </location>
</feature>
<organism evidence="8 9">
    <name type="scientific">Epicoccum nigrum</name>
    <name type="common">Soil fungus</name>
    <name type="synonym">Epicoccum purpurascens</name>
    <dbReference type="NCBI Taxonomy" id="105696"/>
    <lineage>
        <taxon>Eukaryota</taxon>
        <taxon>Fungi</taxon>
        <taxon>Dikarya</taxon>
        <taxon>Ascomycota</taxon>
        <taxon>Pezizomycotina</taxon>
        <taxon>Dothideomycetes</taxon>
        <taxon>Pleosporomycetidae</taxon>
        <taxon>Pleosporales</taxon>
        <taxon>Pleosporineae</taxon>
        <taxon>Didymellaceae</taxon>
        <taxon>Epicoccum</taxon>
    </lineage>
</organism>
<feature type="compositionally biased region" description="Basic and acidic residues" evidence="5">
    <location>
        <begin position="273"/>
        <end position="315"/>
    </location>
</feature>
<dbReference type="InterPro" id="IPR009644">
    <property type="entry name" value="FKTN/MNN4/W02B3.4-1"/>
</dbReference>
<feature type="domain" description="LicD/FKTN/FKRP nucleotidyltransferase" evidence="7">
    <location>
        <begin position="207"/>
        <end position="245"/>
    </location>
</feature>
<dbReference type="AlphaFoldDB" id="A0A1Y2LVX7"/>
<name>A0A1Y2LVX7_EPING</name>
<keyword evidence="4" id="KW-0472">Membrane</keyword>
<dbReference type="InterPro" id="IPR007074">
    <property type="entry name" value="LicD/FKTN/FKRP_NTP_transf"/>
</dbReference>
<dbReference type="Pfam" id="PF04991">
    <property type="entry name" value="LicD"/>
    <property type="match status" value="2"/>
</dbReference>
<evidence type="ECO:0000256" key="3">
    <source>
        <dbReference type="ARBA" id="ARBA00022989"/>
    </source>
</evidence>
<evidence type="ECO:0000256" key="2">
    <source>
        <dbReference type="ARBA" id="ARBA00022692"/>
    </source>
</evidence>
<keyword evidence="2" id="KW-0812">Transmembrane</keyword>
<proteinExistence type="predicted"/>
<comment type="subcellular location">
    <subcellularLocation>
        <location evidence="1">Membrane</location>
        <topology evidence="1">Single-pass membrane protein</topology>
    </subcellularLocation>
</comment>
<dbReference type="EMBL" id="KZ107847">
    <property type="protein sequence ID" value="OSS48026.1"/>
    <property type="molecule type" value="Genomic_DNA"/>
</dbReference>
<feature type="chain" id="PRO_5012937670" description="LicD/FKTN/FKRP nucleotidyltransferase domain-containing protein" evidence="6">
    <location>
        <begin position="19"/>
        <end position="338"/>
    </location>
</feature>
<keyword evidence="6" id="KW-0732">Signal</keyword>
<keyword evidence="3" id="KW-1133">Transmembrane helix</keyword>
<dbReference type="OMA" id="ILGHYDT"/>
<evidence type="ECO:0000256" key="6">
    <source>
        <dbReference type="SAM" id="SignalP"/>
    </source>
</evidence>
<dbReference type="PANTHER" id="PTHR15407:SF28">
    <property type="entry name" value="RIBITOL-5-PHOSPHATE TRANSFERASE FKTN"/>
    <property type="match status" value="1"/>
</dbReference>
<reference evidence="8 9" key="1">
    <citation type="journal article" date="2017" name="Genome Announc.">
        <title>Genome sequence of the saprophytic ascomycete Epicoccum nigrum ICMP 19927 strain isolated from New Zealand.</title>
        <authorList>
            <person name="Fokin M."/>
            <person name="Fleetwood D."/>
            <person name="Weir B.S."/>
            <person name="Villas-Boas S.G."/>
        </authorList>
    </citation>
    <scope>NUCLEOTIDE SEQUENCE [LARGE SCALE GENOMIC DNA]</scope>
    <source>
        <strain evidence="8 9">ICMP 19927</strain>
    </source>
</reference>
<sequence>MKLSICTVVAALLAKTIAAPTSTPDDLVDVAERSDTELERRDGGDGKYFHEPGGDNTLGHYDKRYFHGVVSDDERRDTQKHMMRAYLDFFNANNLDTWIAHGTLLGWWWNGQRLPWDFDLDTQVSDATLHHLGEVYNQTKYSYTSEDGQIERVYLLDVNPWIWQRERGDGLNVIDARWIDLRNGLFIDITGLAETHPDKQPGIWSCKNYHRYRTDELYPLRETMFEGAVARVPYSYDKILTDEYKESALVNTQFNGHQWNPNAKVWEKTQETIRKEQEEQKQKEEEEERKKNEEEKKKIEEEQKKLEEKEAKKKEEEEEEEERKAEEAKAAIQEAQMA</sequence>
<evidence type="ECO:0000313" key="9">
    <source>
        <dbReference type="Proteomes" id="UP000193240"/>
    </source>
</evidence>
<dbReference type="Proteomes" id="UP000193240">
    <property type="component" value="Unassembled WGS sequence"/>
</dbReference>
<evidence type="ECO:0000256" key="1">
    <source>
        <dbReference type="ARBA" id="ARBA00004167"/>
    </source>
</evidence>
<dbReference type="STRING" id="105696.A0A1Y2LVX7"/>
<dbReference type="PANTHER" id="PTHR15407">
    <property type="entry name" value="FUKUTIN-RELATED"/>
    <property type="match status" value="1"/>
</dbReference>
<evidence type="ECO:0000256" key="4">
    <source>
        <dbReference type="ARBA" id="ARBA00023136"/>
    </source>
</evidence>
<dbReference type="GO" id="GO:0009100">
    <property type="term" value="P:glycoprotein metabolic process"/>
    <property type="evidence" value="ECO:0007669"/>
    <property type="project" value="UniProtKB-ARBA"/>
</dbReference>
<feature type="domain" description="LicD/FKTN/FKRP nucleotidyltransferase" evidence="7">
    <location>
        <begin position="91"/>
        <end position="199"/>
    </location>
</feature>
<evidence type="ECO:0000256" key="5">
    <source>
        <dbReference type="SAM" id="MobiDB-lite"/>
    </source>
</evidence>
<evidence type="ECO:0000259" key="7">
    <source>
        <dbReference type="Pfam" id="PF04991"/>
    </source>
</evidence>
<feature type="region of interest" description="Disordered" evidence="5">
    <location>
        <begin position="273"/>
        <end position="338"/>
    </location>
</feature>